<accession>A0ABW5N6K2</accession>
<evidence type="ECO:0000256" key="1">
    <source>
        <dbReference type="ARBA" id="ARBA00022729"/>
    </source>
</evidence>
<dbReference type="EMBL" id="JBHULX010000004">
    <property type="protein sequence ID" value="MFD2590667.1"/>
    <property type="molecule type" value="Genomic_DNA"/>
</dbReference>
<dbReference type="RefSeq" id="WP_378257296.1">
    <property type="nucleotide sequence ID" value="NZ_JBHSJV010000001.1"/>
</dbReference>
<gene>
    <name evidence="3" type="ORF">ACFSTE_07455</name>
</gene>
<evidence type="ECO:0000313" key="3">
    <source>
        <dbReference type="EMBL" id="MFD2590667.1"/>
    </source>
</evidence>
<dbReference type="Proteomes" id="UP001597459">
    <property type="component" value="Unassembled WGS sequence"/>
</dbReference>
<keyword evidence="1" id="KW-0732">Signal</keyword>
<dbReference type="InterPro" id="IPR026444">
    <property type="entry name" value="Secre_tail"/>
</dbReference>
<dbReference type="PANTHER" id="PTHR34677">
    <property type="match status" value="1"/>
</dbReference>
<dbReference type="SUPFAM" id="SSF141072">
    <property type="entry name" value="CalX-like"/>
    <property type="match status" value="1"/>
</dbReference>
<protein>
    <submittedName>
        <fullName evidence="3">T9SS type A sorting domain-containing protein</fullName>
    </submittedName>
</protein>
<keyword evidence="4" id="KW-1185">Reference proteome</keyword>
<dbReference type="NCBIfam" id="TIGR04183">
    <property type="entry name" value="Por_Secre_tail"/>
    <property type="match status" value="1"/>
</dbReference>
<comment type="caution">
    <text evidence="3">The sequence shown here is derived from an EMBL/GenBank/DDBJ whole genome shotgun (WGS) entry which is preliminary data.</text>
</comment>
<dbReference type="PANTHER" id="PTHR34677:SF3">
    <property type="entry name" value="BACTERIAL IG-LIKE DOMAIN-CONTAINING PROTEIN"/>
    <property type="match status" value="1"/>
</dbReference>
<evidence type="ECO:0000259" key="2">
    <source>
        <dbReference type="Pfam" id="PF18962"/>
    </source>
</evidence>
<feature type="domain" description="Secretion system C-terminal sorting" evidence="2">
    <location>
        <begin position="1526"/>
        <end position="1598"/>
    </location>
</feature>
<proteinExistence type="predicted"/>
<dbReference type="InterPro" id="IPR038081">
    <property type="entry name" value="CalX-like_sf"/>
</dbReference>
<reference evidence="4" key="1">
    <citation type="journal article" date="2019" name="Int. J. Syst. Evol. Microbiol.">
        <title>The Global Catalogue of Microorganisms (GCM) 10K type strain sequencing project: providing services to taxonomists for standard genome sequencing and annotation.</title>
        <authorList>
            <consortium name="The Broad Institute Genomics Platform"/>
            <consortium name="The Broad Institute Genome Sequencing Center for Infectious Disease"/>
            <person name="Wu L."/>
            <person name="Ma J."/>
        </authorList>
    </citation>
    <scope>NUCLEOTIDE SEQUENCE [LARGE SCALE GENOMIC DNA]</scope>
    <source>
        <strain evidence="4">KCTC 42423</strain>
    </source>
</reference>
<sequence>MKHLLLFVLAFPIMLKAQIQNTPIDHLEDIDFIAYLDSDDVSPILTETSIIKNSIEINSPPVISDLNGDTFTYTEGDGSRRIDQGSNLTITDTDSPDFDGGNLTISITSGIDIFEDLLSFDTTGAISFSGATTGSNISVGGVTIGTLGNNISTGNDLIVNFNANATITHIESLTRAIIYENTDNGLPTPGARNIRVTLHDGDGGTSAPSDISINVVEVNDVPVTINLNGDSYTYNEGDGSTNIDQGAPLFFIDVDSPDLNGGNLTVSVTSGKNPSEDLLSFSGTVTLEGTTTGSNVTVGGSIIGTLGNNIALGNDLIVHFNTSANSFRVQTLIQAITYENTNTDNPSTAPRTIKTTINDGDGGTSPDANVTVTITDINDPPYISNLTGDSFIYTEGDGQRIIDQGTNIILDDIDTPIYNGGHLKASISNGSAPIEDILSLATTGNISLSGTTSGSTVSVEGVPIGHLLSDLSPGNELWVVFNGDDTATLSKVQTLLRAITYENSNTDNPITGPRTISVTVFDGIEKESPPSEATITVTATNDPPVIHALNGGAWTYTEGDGPRFIDRHSSSIIFDVDSPDFDGGNLSIEFISGKDASEDFLSIDTSGNISLSGTSYGSSVTIGGTTIGSLGSTIATGNNLIINLNTNATFFNVQNLLHAIQYQNINNETPTTGARNIRVTINDGDGGTSSNNDLIITVDNQNDIPTISNVDGDTFTYTEGDNNTLVDQNANANINDVDSPNFEGGNITVTITTGKDPEEDVLSLDTSSDITLSGTTAGSTISINGTLIGTLGNNIAPGNDLIINFNADATPTRAQILLRGITYNNTNNQAPTTDTRNISISINDGDGGTSATSNITISILATNDPPEINNLNGDVISYTEEEGKAILDQEVTAIVSDVDSPDFDKGSLYATITSGKVSSEDILSIDISGIISLSGTNAGSNIIVSGTTIGTLNNTIAEGNDLLITFNTHATLNSIQSVLQAITYENINTDNPATNTRNIEITLNDGDGGTSTPSNITVDINNINDVPIITHLNNDSYTYIEGNGNTLLDQNNPAGVSDVDSFNFEGGVLLASITSGKILAEDLLSINTSGVVSLSGTNAGSNVIVSGTTIGTLDNTITEGNDLAITFNPNATADKIQKLVQALSYENTNTSNITVGSRTLHISISDGDGGTSALSVVKISVISSNTPPTSENLTISSIYQNIAYTFSLSQIIYSDPDNDPLDHIRITTIPSGNLWIDTNNNNNIDNTETIITPNTIVPRVSLENNLLKYHQTDNINTSFDFEVNDGTVYSTHTYTADLLVIPFPEVYFSNDSPSSPSIQENKGTSTITVALSHAYGADVIIHLDYTASTATYAQDFDAQKTIVIPAGNTHIEHTITSIDDLDIETNESIIITFSTVENAHIRENEINTVIITDNDTNLPPSVLLSYSGATPTNASPITIQFDWNSEVIGFSINDITSSMGILSNFTVLNSKTYKVDIIPITEGTITVYVNENTVTDITGTPNNKSEILTIEYKHTLHPAPEVPFSIHPIPASEIITLTADTNNYLEVARVYNSQGALVLEKKLNGNRKNNPIDISVLSAGIYFIETMSKKDTFTYRIIKQ</sequence>
<evidence type="ECO:0000313" key="4">
    <source>
        <dbReference type="Proteomes" id="UP001597459"/>
    </source>
</evidence>
<dbReference type="Gene3D" id="2.60.40.2030">
    <property type="match status" value="1"/>
</dbReference>
<dbReference type="Pfam" id="PF18962">
    <property type="entry name" value="Por_Secre_tail"/>
    <property type="match status" value="1"/>
</dbReference>
<organism evidence="3 4">
    <name type="scientific">Aquimarina hainanensis</name>
    <dbReference type="NCBI Taxonomy" id="1578017"/>
    <lineage>
        <taxon>Bacteria</taxon>
        <taxon>Pseudomonadati</taxon>
        <taxon>Bacteroidota</taxon>
        <taxon>Flavobacteriia</taxon>
        <taxon>Flavobacteriales</taxon>
        <taxon>Flavobacteriaceae</taxon>
        <taxon>Aquimarina</taxon>
    </lineage>
</organism>
<name>A0ABW5N6K2_9FLAO</name>